<feature type="compositionally biased region" description="Basic and acidic residues" evidence="1">
    <location>
        <begin position="122"/>
        <end position="140"/>
    </location>
</feature>
<name>A0AAU8BQ62_9VIBR</name>
<dbReference type="KEGG" id="vck:PG915_22660"/>
<protein>
    <submittedName>
        <fullName evidence="2">Helix-turn-helix domain-containing protein</fullName>
    </submittedName>
</protein>
<dbReference type="Gene3D" id="1.10.10.10">
    <property type="entry name" value="Winged helix-like DNA-binding domain superfamily/Winged helix DNA-binding domain"/>
    <property type="match status" value="1"/>
</dbReference>
<dbReference type="AlphaFoldDB" id="A0AAU8BQ62"/>
<reference evidence="2" key="1">
    <citation type="submission" date="2023-01" db="EMBL/GenBank/DDBJ databases">
        <title>Vibrio sp. CB1-14 genome sequencing.</title>
        <authorList>
            <person name="Otstavnykh N."/>
            <person name="Isaeva M."/>
            <person name="Meleshko D."/>
        </authorList>
    </citation>
    <scope>NUCLEOTIDE SEQUENCE</scope>
    <source>
        <strain evidence="2">CB1-14</strain>
    </source>
</reference>
<dbReference type="InterPro" id="IPR036388">
    <property type="entry name" value="WH-like_DNA-bd_sf"/>
</dbReference>
<sequence length="285" mass="32051">MSIKVMSWVWDVSTLKGSDKLLMLCLADHADDNGMCWPSIETMARKSGISVSTVKSTLKKLEGAGWLTKRNRFKTSNSGRVVRDSNQYQLSLSALKTSSDDLGIESEGLNFEPPSLEGSDLEQPKSEHSKSEHSNFEQSERGVFNSQNLARGRPKSGYKPSLDPSIDPPIKDLAPNKLNQIANDRLAYSLMLKGGKMHPVMKSHIPQLESLYPGVDIHHQLRMMALWCLNNPKSRKTKAGVSRFIESWLSKEQRKVLSFQTTSNALSPSEEFRRYLHSQGRSVRF</sequence>
<dbReference type="Pfam" id="PF13730">
    <property type="entry name" value="HTH_36"/>
    <property type="match status" value="1"/>
</dbReference>
<dbReference type="SUPFAM" id="SSF46785">
    <property type="entry name" value="Winged helix' DNA-binding domain"/>
    <property type="match status" value="1"/>
</dbReference>
<dbReference type="InterPro" id="IPR036390">
    <property type="entry name" value="WH_DNA-bd_sf"/>
</dbReference>
<accession>A0AAU8BQ62</accession>
<feature type="region of interest" description="Disordered" evidence="1">
    <location>
        <begin position="103"/>
        <end position="168"/>
    </location>
</feature>
<gene>
    <name evidence="2" type="ORF">PG915_22660</name>
</gene>
<organism evidence="2">
    <name type="scientific">Vibrio chaetopteri</name>
    <dbReference type="NCBI Taxonomy" id="3016528"/>
    <lineage>
        <taxon>Bacteria</taxon>
        <taxon>Pseudomonadati</taxon>
        <taxon>Pseudomonadota</taxon>
        <taxon>Gammaproteobacteria</taxon>
        <taxon>Vibrionales</taxon>
        <taxon>Vibrionaceae</taxon>
        <taxon>Vibrio</taxon>
    </lineage>
</organism>
<evidence type="ECO:0000313" key="2">
    <source>
        <dbReference type="EMBL" id="XCD18081.1"/>
    </source>
</evidence>
<proteinExistence type="predicted"/>
<dbReference type="RefSeq" id="WP_353499235.1">
    <property type="nucleotide sequence ID" value="NZ_CP115921.1"/>
</dbReference>
<dbReference type="EMBL" id="CP115921">
    <property type="protein sequence ID" value="XCD18081.1"/>
    <property type="molecule type" value="Genomic_DNA"/>
</dbReference>
<evidence type="ECO:0000256" key="1">
    <source>
        <dbReference type="SAM" id="MobiDB-lite"/>
    </source>
</evidence>